<dbReference type="PANTHER" id="PTHR24064">
    <property type="entry name" value="SOLUTE CARRIER FAMILY 22 MEMBER"/>
    <property type="match status" value="1"/>
</dbReference>
<proteinExistence type="predicted"/>
<evidence type="ECO:0000313" key="7">
    <source>
        <dbReference type="Proteomes" id="UP000292052"/>
    </source>
</evidence>
<dbReference type="OrthoDB" id="5296287at2759"/>
<keyword evidence="2 5" id="KW-0812">Transmembrane</keyword>
<dbReference type="Pfam" id="PF00083">
    <property type="entry name" value="Sugar_tr"/>
    <property type="match status" value="1"/>
</dbReference>
<dbReference type="Proteomes" id="UP000292052">
    <property type="component" value="Unassembled WGS sequence"/>
</dbReference>
<dbReference type="GO" id="GO:0016020">
    <property type="term" value="C:membrane"/>
    <property type="evidence" value="ECO:0007669"/>
    <property type="project" value="UniProtKB-SubCell"/>
</dbReference>
<evidence type="ECO:0000256" key="1">
    <source>
        <dbReference type="ARBA" id="ARBA00004141"/>
    </source>
</evidence>
<feature type="non-terminal residue" evidence="6">
    <location>
        <position position="261"/>
    </location>
</feature>
<dbReference type="Gene3D" id="1.20.1250.20">
    <property type="entry name" value="MFS general substrate transporter like domains"/>
    <property type="match status" value="1"/>
</dbReference>
<sequence length="261" mass="29581">MRYHNSLVPVGETSPPEELPSRIAGGCSRWQICIGVMAFISELIHGLNLYSKMITEPRKLNFTCENGNGICDEEAKRIWIENSFRIGVIISYFIIGWTADRCGRKIAAMTFIPLHCLSGALTLIYSNYGMLLFFHLIHGVFCTSVNLLPKVALCDSVGNKWRTFALGFTVYPLPISWMLVVYFTTLFSDIKEIIGAIAVLPLILLVPLLYFRDSPIYILLKSDFVEAEEVLRKIAQFNNCPLSRDIRIRPVELIEKTLPDQ</sequence>
<dbReference type="STRING" id="1661398.A0A482VUM6"/>
<dbReference type="SUPFAM" id="SSF103473">
    <property type="entry name" value="MFS general substrate transporter"/>
    <property type="match status" value="1"/>
</dbReference>
<keyword evidence="7" id="KW-1185">Reference proteome</keyword>
<evidence type="ECO:0000256" key="5">
    <source>
        <dbReference type="SAM" id="Phobius"/>
    </source>
</evidence>
<dbReference type="AlphaFoldDB" id="A0A482VUM6"/>
<name>A0A482VUM6_ASBVE</name>
<feature type="transmembrane region" description="Helical" evidence="5">
    <location>
        <begin position="193"/>
        <end position="211"/>
    </location>
</feature>
<dbReference type="InterPro" id="IPR036259">
    <property type="entry name" value="MFS_trans_sf"/>
</dbReference>
<comment type="subcellular location">
    <subcellularLocation>
        <location evidence="1">Membrane</location>
        <topology evidence="1">Multi-pass membrane protein</topology>
    </subcellularLocation>
</comment>
<evidence type="ECO:0000256" key="3">
    <source>
        <dbReference type="ARBA" id="ARBA00022989"/>
    </source>
</evidence>
<dbReference type="InterPro" id="IPR005828">
    <property type="entry name" value="MFS_sugar_transport-like"/>
</dbReference>
<keyword evidence="4 5" id="KW-0472">Membrane</keyword>
<dbReference type="EMBL" id="QDEB01060133">
    <property type="protein sequence ID" value="RZC36651.1"/>
    <property type="molecule type" value="Genomic_DNA"/>
</dbReference>
<keyword evidence="3 5" id="KW-1133">Transmembrane helix</keyword>
<gene>
    <name evidence="6" type="ORF">BDFB_006159</name>
</gene>
<organism evidence="6 7">
    <name type="scientific">Asbolus verrucosus</name>
    <name type="common">Desert ironclad beetle</name>
    <dbReference type="NCBI Taxonomy" id="1661398"/>
    <lineage>
        <taxon>Eukaryota</taxon>
        <taxon>Metazoa</taxon>
        <taxon>Ecdysozoa</taxon>
        <taxon>Arthropoda</taxon>
        <taxon>Hexapoda</taxon>
        <taxon>Insecta</taxon>
        <taxon>Pterygota</taxon>
        <taxon>Neoptera</taxon>
        <taxon>Endopterygota</taxon>
        <taxon>Coleoptera</taxon>
        <taxon>Polyphaga</taxon>
        <taxon>Cucujiformia</taxon>
        <taxon>Tenebrionidae</taxon>
        <taxon>Pimeliinae</taxon>
        <taxon>Asbolus</taxon>
    </lineage>
</organism>
<evidence type="ECO:0000256" key="2">
    <source>
        <dbReference type="ARBA" id="ARBA00022692"/>
    </source>
</evidence>
<reference evidence="6 7" key="1">
    <citation type="submission" date="2017-03" db="EMBL/GenBank/DDBJ databases">
        <title>Genome of the blue death feigning beetle - Asbolus verrucosus.</title>
        <authorList>
            <person name="Rider S.D."/>
        </authorList>
    </citation>
    <scope>NUCLEOTIDE SEQUENCE [LARGE SCALE GENOMIC DNA]</scope>
    <source>
        <strain evidence="6">Butters</strain>
        <tissue evidence="6">Head and leg muscle</tissue>
    </source>
</reference>
<evidence type="ECO:0000256" key="4">
    <source>
        <dbReference type="ARBA" id="ARBA00023136"/>
    </source>
</evidence>
<accession>A0A482VUM6</accession>
<feature type="transmembrane region" description="Helical" evidence="5">
    <location>
        <begin position="164"/>
        <end position="187"/>
    </location>
</feature>
<protein>
    <submittedName>
        <fullName evidence="6">Solute carrier family 22 member 5</fullName>
    </submittedName>
</protein>
<evidence type="ECO:0000313" key="6">
    <source>
        <dbReference type="EMBL" id="RZC36651.1"/>
    </source>
</evidence>
<comment type="caution">
    <text evidence="6">The sequence shown here is derived from an EMBL/GenBank/DDBJ whole genome shotgun (WGS) entry which is preliminary data.</text>
</comment>
<dbReference type="GO" id="GO:0022857">
    <property type="term" value="F:transmembrane transporter activity"/>
    <property type="evidence" value="ECO:0007669"/>
    <property type="project" value="InterPro"/>
</dbReference>